<dbReference type="Pfam" id="PF03567">
    <property type="entry name" value="Sulfotransfer_2"/>
    <property type="match status" value="1"/>
</dbReference>
<dbReference type="InterPro" id="IPR005331">
    <property type="entry name" value="Sulfotransferase"/>
</dbReference>
<keyword evidence="9 11" id="KW-0325">Glycoprotein</keyword>
<keyword evidence="3 11" id="KW-0808">Transferase</keyword>
<evidence type="ECO:0000256" key="1">
    <source>
        <dbReference type="ARBA" id="ARBA00004323"/>
    </source>
</evidence>
<organism evidence="12 13">
    <name type="scientific">Latimeria chalumnae</name>
    <name type="common">Coelacanth</name>
    <dbReference type="NCBI Taxonomy" id="7897"/>
    <lineage>
        <taxon>Eukaryota</taxon>
        <taxon>Metazoa</taxon>
        <taxon>Chordata</taxon>
        <taxon>Craniata</taxon>
        <taxon>Vertebrata</taxon>
        <taxon>Euteleostomi</taxon>
        <taxon>Coelacanthiformes</taxon>
        <taxon>Coelacanthidae</taxon>
        <taxon>Latimeria</taxon>
    </lineage>
</organism>
<dbReference type="GO" id="GO:0016051">
    <property type="term" value="P:carbohydrate biosynthetic process"/>
    <property type="evidence" value="ECO:0007669"/>
    <property type="project" value="InterPro"/>
</dbReference>
<dbReference type="GO" id="GO:0000139">
    <property type="term" value="C:Golgi membrane"/>
    <property type="evidence" value="ECO:0007669"/>
    <property type="project" value="UniProtKB-SubCell"/>
</dbReference>
<dbReference type="PANTHER" id="PTHR12137:SF64">
    <property type="entry name" value="CARBOHYDRATE SULFOTRANSFERASE"/>
    <property type="match status" value="1"/>
</dbReference>
<evidence type="ECO:0000256" key="10">
    <source>
        <dbReference type="ARBA" id="ARBA00023277"/>
    </source>
</evidence>
<keyword evidence="4" id="KW-0812">Transmembrane</keyword>
<proteinExistence type="inferred from homology"/>
<evidence type="ECO:0000256" key="5">
    <source>
        <dbReference type="ARBA" id="ARBA00022968"/>
    </source>
</evidence>
<evidence type="ECO:0000256" key="8">
    <source>
        <dbReference type="ARBA" id="ARBA00023136"/>
    </source>
</evidence>
<dbReference type="GeneTree" id="ENSGT00940000164429"/>
<evidence type="ECO:0000256" key="3">
    <source>
        <dbReference type="ARBA" id="ARBA00022679"/>
    </source>
</evidence>
<dbReference type="GO" id="GO:0050655">
    <property type="term" value="P:dermatan sulfate proteoglycan metabolic process"/>
    <property type="evidence" value="ECO:0007669"/>
    <property type="project" value="TreeGrafter"/>
</dbReference>
<protein>
    <recommendedName>
        <fullName evidence="11">Carbohydrate sulfotransferase</fullName>
        <ecNumber evidence="11">2.8.2.-</ecNumber>
    </recommendedName>
</protein>
<keyword evidence="8" id="KW-0472">Membrane</keyword>
<evidence type="ECO:0000256" key="6">
    <source>
        <dbReference type="ARBA" id="ARBA00022989"/>
    </source>
</evidence>
<dbReference type="PANTHER" id="PTHR12137">
    <property type="entry name" value="CARBOHYDRATE SULFOTRANSFERASE"/>
    <property type="match status" value="1"/>
</dbReference>
<dbReference type="Proteomes" id="UP000008672">
    <property type="component" value="Unassembled WGS sequence"/>
</dbReference>
<comment type="similarity">
    <text evidence="2 11">Belongs to the sulfotransferase 2 family.</text>
</comment>
<evidence type="ECO:0000256" key="11">
    <source>
        <dbReference type="RuleBase" id="RU364020"/>
    </source>
</evidence>
<evidence type="ECO:0000256" key="2">
    <source>
        <dbReference type="ARBA" id="ARBA00006339"/>
    </source>
</evidence>
<dbReference type="InterPro" id="IPR018011">
    <property type="entry name" value="Carb_sulfotrans_8-10"/>
</dbReference>
<reference evidence="12" key="3">
    <citation type="submission" date="2025-09" db="UniProtKB">
        <authorList>
            <consortium name="Ensembl"/>
        </authorList>
    </citation>
    <scope>IDENTIFICATION</scope>
</reference>
<dbReference type="EC" id="2.8.2.-" evidence="11"/>
<reference evidence="12" key="2">
    <citation type="submission" date="2025-08" db="UniProtKB">
        <authorList>
            <consortium name="Ensembl"/>
        </authorList>
    </citation>
    <scope>IDENTIFICATION</scope>
</reference>
<dbReference type="GO" id="GO:0008146">
    <property type="term" value="F:sulfotransferase activity"/>
    <property type="evidence" value="ECO:0007669"/>
    <property type="project" value="InterPro"/>
</dbReference>
<comment type="subcellular location">
    <subcellularLocation>
        <location evidence="1 11">Golgi apparatus membrane</location>
        <topology evidence="1 11">Single-pass type II membrane protein</topology>
    </subcellularLocation>
</comment>
<keyword evidence="6" id="KW-1133">Transmembrane helix</keyword>
<keyword evidence="13" id="KW-1185">Reference proteome</keyword>
<evidence type="ECO:0000256" key="4">
    <source>
        <dbReference type="ARBA" id="ARBA00022692"/>
    </source>
</evidence>
<sequence length="217" mass="25371">LSGIMVNEQLQLMFCAVPDAITQSWRNLLEVLESLDVLLKEEPALEYQAETPYHSMGERNLSSIKGLLSFYTKVLFMREPFQRLVSAYHRHFKEEMTFKEFAQSVASRRLAKANSSWEPLSSLCHLCLIDYDYLLVYSFLDKEVGFMMKRMGVPQEEALLEFEDAEAQWTSSSLVERCFSELSHQQQKQLVQLYRTDFAAFKFSNSLLWKNGKKRYS</sequence>
<reference evidence="13" key="1">
    <citation type="submission" date="2011-08" db="EMBL/GenBank/DDBJ databases">
        <title>The draft genome of Latimeria chalumnae.</title>
        <authorList>
            <person name="Di Palma F."/>
            <person name="Alfoldi J."/>
            <person name="Johnson J."/>
            <person name="Berlin A."/>
            <person name="Gnerre S."/>
            <person name="Jaffe D."/>
            <person name="MacCallum I."/>
            <person name="Young S."/>
            <person name="Walker B.J."/>
            <person name="Lander E."/>
            <person name="Lindblad-Toh K."/>
        </authorList>
    </citation>
    <scope>NUCLEOTIDE SEQUENCE [LARGE SCALE GENOMIC DNA]</scope>
    <source>
        <strain evidence="13">Wild caught</strain>
    </source>
</reference>
<dbReference type="Ensembl" id="ENSLACT00000002518.1">
    <property type="protein sequence ID" value="ENSLACP00000002498.1"/>
    <property type="gene ID" value="ENSLACG00000002229.1"/>
</dbReference>
<dbReference type="HOGENOM" id="CLU_1274828_0_0_1"/>
<keyword evidence="10 11" id="KW-0119">Carbohydrate metabolism</keyword>
<keyword evidence="7 11" id="KW-0333">Golgi apparatus</keyword>
<evidence type="ECO:0000256" key="7">
    <source>
        <dbReference type="ARBA" id="ARBA00023034"/>
    </source>
</evidence>
<evidence type="ECO:0000313" key="12">
    <source>
        <dbReference type="Ensembl" id="ENSLACP00000002498.1"/>
    </source>
</evidence>
<dbReference type="InParanoid" id="H2ZYM7"/>
<keyword evidence="5 11" id="KW-0735">Signal-anchor</keyword>
<dbReference type="AlphaFoldDB" id="H2ZYM7"/>
<accession>H2ZYM7</accession>
<dbReference type="EMBL" id="AFYH01218411">
    <property type="status" value="NOT_ANNOTATED_CDS"/>
    <property type="molecule type" value="Genomic_DNA"/>
</dbReference>
<evidence type="ECO:0000313" key="13">
    <source>
        <dbReference type="Proteomes" id="UP000008672"/>
    </source>
</evidence>
<dbReference type="OMA" id="LISAYMH"/>
<dbReference type="eggNOG" id="KOG4651">
    <property type="taxonomic scope" value="Eukaryota"/>
</dbReference>
<evidence type="ECO:0000256" key="9">
    <source>
        <dbReference type="ARBA" id="ARBA00023180"/>
    </source>
</evidence>
<name>H2ZYM7_LATCH</name>